<evidence type="ECO:0000259" key="3">
    <source>
        <dbReference type="PROSITE" id="PS50943"/>
    </source>
</evidence>
<feature type="region of interest" description="Disordered" evidence="1">
    <location>
        <begin position="134"/>
        <end position="187"/>
    </location>
</feature>
<dbReference type="PANTHER" id="PTHR34475">
    <property type="match status" value="1"/>
</dbReference>
<dbReference type="Pfam" id="PF13413">
    <property type="entry name" value="HTH_25"/>
    <property type="match status" value="1"/>
</dbReference>
<organism evidence="4 5">
    <name type="scientific">Natronobacillus azotifigens</name>
    <dbReference type="NCBI Taxonomy" id="472978"/>
    <lineage>
        <taxon>Bacteria</taxon>
        <taxon>Bacillati</taxon>
        <taxon>Bacillota</taxon>
        <taxon>Bacilli</taxon>
        <taxon>Bacillales</taxon>
        <taxon>Bacillaceae</taxon>
        <taxon>Natronobacillus</taxon>
    </lineage>
</organism>
<dbReference type="AlphaFoldDB" id="A0A9J6RAE7"/>
<protein>
    <submittedName>
        <fullName evidence="4">Helix-turn-helix domain-containing protein</fullName>
    </submittedName>
</protein>
<feature type="region of interest" description="Disordered" evidence="1">
    <location>
        <begin position="73"/>
        <end position="99"/>
    </location>
</feature>
<dbReference type="RefSeq" id="WP_268779391.1">
    <property type="nucleotide sequence ID" value="NZ_JAPRAT010000007.1"/>
</dbReference>
<evidence type="ECO:0000313" key="5">
    <source>
        <dbReference type="Proteomes" id="UP001084197"/>
    </source>
</evidence>
<dbReference type="PANTHER" id="PTHR34475:SF1">
    <property type="entry name" value="CYTOSKELETON PROTEIN RODZ"/>
    <property type="match status" value="1"/>
</dbReference>
<name>A0A9J6RAE7_9BACI</name>
<keyword evidence="2" id="KW-0812">Transmembrane</keyword>
<accession>A0A9J6RAE7</accession>
<dbReference type="Gene3D" id="1.10.260.40">
    <property type="entry name" value="lambda repressor-like DNA-binding domains"/>
    <property type="match status" value="1"/>
</dbReference>
<sequence length="299" mass="33906">MQIGERLKEARLEKGLTLEEIQKKTKIQTRHLQAIEKGDFSLMPGSFYTRAFIKEYALAVGLNPEELFNEFKDEVPPPVEESSIQYVQRSRRNSSTKKNSPFVSLLPTIFVFILILGVAFVIWLTFLPNEDEGQDTGNDVGTEQPAGDQVNLPPDSDESDGDDDDTESDQPEENEEDEEPETDEQEEIEASLTLVEYNDNESNYEFITNDEEIQLVIETTGRNWLEVEGEAGNSLYYGTLESSASPLEIDVSEFEQVYLRFGEPGIISIYINDIEVELAEEISPSAVQRVWITLLETEE</sequence>
<comment type="caution">
    <text evidence="4">The sequence shown here is derived from an EMBL/GenBank/DDBJ whole genome shotgun (WGS) entry which is preliminary data.</text>
</comment>
<evidence type="ECO:0000256" key="1">
    <source>
        <dbReference type="SAM" id="MobiDB-lite"/>
    </source>
</evidence>
<dbReference type="SUPFAM" id="SSF47413">
    <property type="entry name" value="lambda repressor-like DNA-binding domains"/>
    <property type="match status" value="1"/>
</dbReference>
<dbReference type="Proteomes" id="UP001084197">
    <property type="component" value="Unassembled WGS sequence"/>
</dbReference>
<dbReference type="CDD" id="cd00093">
    <property type="entry name" value="HTH_XRE"/>
    <property type="match status" value="1"/>
</dbReference>
<dbReference type="InterPro" id="IPR050400">
    <property type="entry name" value="Bact_Cytoskel_RodZ"/>
</dbReference>
<dbReference type="SMART" id="SM00530">
    <property type="entry name" value="HTH_XRE"/>
    <property type="match status" value="1"/>
</dbReference>
<evidence type="ECO:0000256" key="2">
    <source>
        <dbReference type="SAM" id="Phobius"/>
    </source>
</evidence>
<dbReference type="GO" id="GO:0003677">
    <property type="term" value="F:DNA binding"/>
    <property type="evidence" value="ECO:0007669"/>
    <property type="project" value="InterPro"/>
</dbReference>
<dbReference type="PROSITE" id="PS50943">
    <property type="entry name" value="HTH_CROC1"/>
    <property type="match status" value="1"/>
</dbReference>
<keyword evidence="2" id="KW-0472">Membrane</keyword>
<feature type="compositionally biased region" description="Acidic residues" evidence="1">
    <location>
        <begin position="155"/>
        <end position="187"/>
    </location>
</feature>
<keyword evidence="2" id="KW-1133">Transmembrane helix</keyword>
<gene>
    <name evidence="4" type="ORF">OWO01_05285</name>
</gene>
<evidence type="ECO:0000313" key="4">
    <source>
        <dbReference type="EMBL" id="MCZ0702624.1"/>
    </source>
</evidence>
<reference evidence="4" key="1">
    <citation type="submission" date="2022-11" db="EMBL/GenBank/DDBJ databases">
        <title>WGS of Natronobacillus azotifigens 24KS-1, an anaerobic diazotrophic haloalkaliphile from soda-rich habitats.</title>
        <authorList>
            <person name="Sorokin D.Y."/>
            <person name="Merkel A.Y."/>
        </authorList>
    </citation>
    <scope>NUCLEOTIDE SEQUENCE</scope>
    <source>
        <strain evidence="4">24KS-1</strain>
    </source>
</reference>
<feature type="domain" description="HTH cro/C1-type" evidence="3">
    <location>
        <begin position="7"/>
        <end position="38"/>
    </location>
</feature>
<feature type="transmembrane region" description="Helical" evidence="2">
    <location>
        <begin position="102"/>
        <end position="126"/>
    </location>
</feature>
<proteinExistence type="predicted"/>
<dbReference type="InterPro" id="IPR001387">
    <property type="entry name" value="Cro/C1-type_HTH"/>
</dbReference>
<dbReference type="InterPro" id="IPR010982">
    <property type="entry name" value="Lambda_DNA-bd_dom_sf"/>
</dbReference>
<dbReference type="EMBL" id="JAPRAT010000007">
    <property type="protein sequence ID" value="MCZ0702624.1"/>
    <property type="molecule type" value="Genomic_DNA"/>
</dbReference>
<keyword evidence="5" id="KW-1185">Reference proteome</keyword>